<evidence type="ECO:0000313" key="2">
    <source>
        <dbReference type="Proteomes" id="UP001164539"/>
    </source>
</evidence>
<keyword evidence="2" id="KW-1185">Reference proteome</keyword>
<evidence type="ECO:0000313" key="1">
    <source>
        <dbReference type="EMBL" id="KAJ4724611.1"/>
    </source>
</evidence>
<dbReference type="Proteomes" id="UP001164539">
    <property type="component" value="Chromosome 2"/>
</dbReference>
<reference evidence="1 2" key="1">
    <citation type="journal article" date="2023" name="Science">
        <title>Complex scaffold remodeling in plant triterpene biosynthesis.</title>
        <authorList>
            <person name="De La Pena R."/>
            <person name="Hodgson H."/>
            <person name="Liu J.C."/>
            <person name="Stephenson M.J."/>
            <person name="Martin A.C."/>
            <person name="Owen C."/>
            <person name="Harkess A."/>
            <person name="Leebens-Mack J."/>
            <person name="Jimenez L.E."/>
            <person name="Osbourn A."/>
            <person name="Sattely E.S."/>
        </authorList>
    </citation>
    <scope>NUCLEOTIDE SEQUENCE [LARGE SCALE GENOMIC DNA]</scope>
    <source>
        <strain evidence="2">cv. JPN11</strain>
        <tissue evidence="1">Leaf</tissue>
    </source>
</reference>
<gene>
    <name evidence="1" type="ORF">OWV82_003579</name>
</gene>
<name>A0ACC1YLE3_MELAZ</name>
<proteinExistence type="predicted"/>
<sequence>MSSKVHENGRPVANFRPTIWKDTFDFMSSPKLEPEDDRLFEELKDQVKEMLSTASSADNPIGEVILINSLCRLGVSHHFETEIEKRLDHIFEAHPDLAAENDYDLYTVALIFRIFRQHGFKMSCGVFNKYKESDGKFKESLISDMRGILSLYEATQLRVHEEDILEEALTFTTAQLKKISLAPNTSPQLTKHITEALEQPFHTGVPRLEELKYISFYEHEESRNDTLLKFAKLDFNRVQLLHKQELSDLTSWWKDLNFASTYFYMRDRLVEMYLWSFTQCYEPCYSRARVIFTKVFMLQMAIDDTFDAYGLFDELQCFTDAIERWDNNAISQLPDYMKPLYSSVLNLFEELNNEMTEEGRSYSVSYTKEMMKEVTRAYFVEAQWFREDFVPSFDERMSNALITGCCVLAPAAAFIGIKEIAGIHAYEWLQSKPKVTISSFKILRLVADFVSHKDEQERGHVASVVESYMKEYGTSRTETAERFKVMITNLWKDINEECMRPTIVPLQLINVIVNVARIAEVFYKEVDGITNPEYVKAYVRKLFVDPILL</sequence>
<protein>
    <submittedName>
        <fullName evidence="1">Terpene synthase</fullName>
    </submittedName>
</protein>
<accession>A0ACC1YLE3</accession>
<dbReference type="EMBL" id="CM051395">
    <property type="protein sequence ID" value="KAJ4724611.1"/>
    <property type="molecule type" value="Genomic_DNA"/>
</dbReference>
<comment type="caution">
    <text evidence="1">The sequence shown here is derived from an EMBL/GenBank/DDBJ whole genome shotgun (WGS) entry which is preliminary data.</text>
</comment>
<organism evidence="1 2">
    <name type="scientific">Melia azedarach</name>
    <name type="common">Chinaberry tree</name>
    <dbReference type="NCBI Taxonomy" id="155640"/>
    <lineage>
        <taxon>Eukaryota</taxon>
        <taxon>Viridiplantae</taxon>
        <taxon>Streptophyta</taxon>
        <taxon>Embryophyta</taxon>
        <taxon>Tracheophyta</taxon>
        <taxon>Spermatophyta</taxon>
        <taxon>Magnoliopsida</taxon>
        <taxon>eudicotyledons</taxon>
        <taxon>Gunneridae</taxon>
        <taxon>Pentapetalae</taxon>
        <taxon>rosids</taxon>
        <taxon>malvids</taxon>
        <taxon>Sapindales</taxon>
        <taxon>Meliaceae</taxon>
        <taxon>Melia</taxon>
    </lineage>
</organism>